<evidence type="ECO:0000256" key="3">
    <source>
        <dbReference type="ARBA" id="ARBA00023163"/>
    </source>
</evidence>
<feature type="domain" description="IclR-ED" evidence="5">
    <location>
        <begin position="70"/>
        <end position="257"/>
    </location>
</feature>
<dbReference type="InterPro" id="IPR005471">
    <property type="entry name" value="Tscrpt_reg_IclR_N"/>
</dbReference>
<dbReference type="Gene3D" id="1.10.10.10">
    <property type="entry name" value="Winged helix-like DNA-binding domain superfamily/Winged helix DNA-binding domain"/>
    <property type="match status" value="1"/>
</dbReference>
<dbReference type="InterPro" id="IPR014757">
    <property type="entry name" value="Tscrpt_reg_IclR_C"/>
</dbReference>
<keyword evidence="7" id="KW-1185">Reference proteome</keyword>
<dbReference type="InterPro" id="IPR036388">
    <property type="entry name" value="WH-like_DNA-bd_sf"/>
</dbReference>
<sequence length="257" mass="28228">MDETPKTQVIERVAQVLTAISRQGAAGARLKDIALDTGIARPTVHRMLGELAVVGFVAQREDKRYALGPALFSLGLSAPNPIRDLNAIRQIAQGLADHCGDVVYVALRKFDGVHYLLRVEGNYPIRTHVVSVNDSKPFTASYSGLALLASLDEGEQRIAINRLALDAPRDWVEKHRRQLERQIRERIAEVHTLGYCAGKNIVMPGIAGMAAPIPSATRKPYMTVSISAVEERLTAERVKQLAPRLLKAAQDIAHFID</sequence>
<comment type="caution">
    <text evidence="6">The sequence shown here is derived from an EMBL/GenBank/DDBJ whole genome shotgun (WGS) entry which is preliminary data.</text>
</comment>
<evidence type="ECO:0000256" key="1">
    <source>
        <dbReference type="ARBA" id="ARBA00023015"/>
    </source>
</evidence>
<dbReference type="PROSITE" id="PS51077">
    <property type="entry name" value="HTH_ICLR"/>
    <property type="match status" value="1"/>
</dbReference>
<evidence type="ECO:0000256" key="2">
    <source>
        <dbReference type="ARBA" id="ARBA00023125"/>
    </source>
</evidence>
<dbReference type="InterPro" id="IPR036390">
    <property type="entry name" value="WH_DNA-bd_sf"/>
</dbReference>
<dbReference type="InterPro" id="IPR029016">
    <property type="entry name" value="GAF-like_dom_sf"/>
</dbReference>
<evidence type="ECO:0000259" key="5">
    <source>
        <dbReference type="PROSITE" id="PS51078"/>
    </source>
</evidence>
<name>A0ABW2QVA6_9BURK</name>
<keyword evidence="3" id="KW-0804">Transcription</keyword>
<gene>
    <name evidence="6" type="ORF">ACFQPB_20865</name>
</gene>
<dbReference type="EMBL" id="JBHTCA010000029">
    <property type="protein sequence ID" value="MFC7411323.1"/>
    <property type="molecule type" value="Genomic_DNA"/>
</dbReference>
<dbReference type="SUPFAM" id="SSF46785">
    <property type="entry name" value="Winged helix' DNA-binding domain"/>
    <property type="match status" value="1"/>
</dbReference>
<keyword evidence="2" id="KW-0238">DNA-binding</keyword>
<dbReference type="Gene3D" id="3.30.450.40">
    <property type="match status" value="1"/>
</dbReference>
<dbReference type="Pfam" id="PF01614">
    <property type="entry name" value="IclR_C"/>
    <property type="match status" value="1"/>
</dbReference>
<organism evidence="6 7">
    <name type="scientific">Hydrogenophaga atypica</name>
    <dbReference type="NCBI Taxonomy" id="249409"/>
    <lineage>
        <taxon>Bacteria</taxon>
        <taxon>Pseudomonadati</taxon>
        <taxon>Pseudomonadota</taxon>
        <taxon>Betaproteobacteria</taxon>
        <taxon>Burkholderiales</taxon>
        <taxon>Comamonadaceae</taxon>
        <taxon>Hydrogenophaga</taxon>
    </lineage>
</organism>
<evidence type="ECO:0000259" key="4">
    <source>
        <dbReference type="PROSITE" id="PS51077"/>
    </source>
</evidence>
<dbReference type="PANTHER" id="PTHR30136:SF35">
    <property type="entry name" value="HTH-TYPE TRANSCRIPTIONAL REGULATOR RV1719"/>
    <property type="match status" value="1"/>
</dbReference>
<accession>A0ABW2QVA6</accession>
<dbReference type="Proteomes" id="UP001596501">
    <property type="component" value="Unassembled WGS sequence"/>
</dbReference>
<protein>
    <submittedName>
        <fullName evidence="6">IclR family transcriptional regulator</fullName>
    </submittedName>
</protein>
<dbReference type="RefSeq" id="WP_382227581.1">
    <property type="nucleotide sequence ID" value="NZ_JBHTCA010000029.1"/>
</dbReference>
<evidence type="ECO:0000313" key="6">
    <source>
        <dbReference type="EMBL" id="MFC7411323.1"/>
    </source>
</evidence>
<evidence type="ECO:0000313" key="7">
    <source>
        <dbReference type="Proteomes" id="UP001596501"/>
    </source>
</evidence>
<dbReference type="SMART" id="SM00346">
    <property type="entry name" value="HTH_ICLR"/>
    <property type="match status" value="1"/>
</dbReference>
<dbReference type="PANTHER" id="PTHR30136">
    <property type="entry name" value="HELIX-TURN-HELIX TRANSCRIPTIONAL REGULATOR, ICLR FAMILY"/>
    <property type="match status" value="1"/>
</dbReference>
<reference evidence="7" key="1">
    <citation type="journal article" date="2019" name="Int. J. Syst. Evol. Microbiol.">
        <title>The Global Catalogue of Microorganisms (GCM) 10K type strain sequencing project: providing services to taxonomists for standard genome sequencing and annotation.</title>
        <authorList>
            <consortium name="The Broad Institute Genomics Platform"/>
            <consortium name="The Broad Institute Genome Sequencing Center for Infectious Disease"/>
            <person name="Wu L."/>
            <person name="Ma J."/>
        </authorList>
    </citation>
    <scope>NUCLEOTIDE SEQUENCE [LARGE SCALE GENOMIC DNA]</scope>
    <source>
        <strain evidence="7">CGMCC 1.12371</strain>
    </source>
</reference>
<dbReference type="SUPFAM" id="SSF55781">
    <property type="entry name" value="GAF domain-like"/>
    <property type="match status" value="1"/>
</dbReference>
<dbReference type="Pfam" id="PF09339">
    <property type="entry name" value="HTH_IclR"/>
    <property type="match status" value="1"/>
</dbReference>
<keyword evidence="1" id="KW-0805">Transcription regulation</keyword>
<dbReference type="PROSITE" id="PS51078">
    <property type="entry name" value="ICLR_ED"/>
    <property type="match status" value="1"/>
</dbReference>
<dbReference type="InterPro" id="IPR050707">
    <property type="entry name" value="HTH_MetabolicPath_Reg"/>
</dbReference>
<proteinExistence type="predicted"/>
<feature type="domain" description="HTH iclR-type" evidence="4">
    <location>
        <begin position="7"/>
        <end position="69"/>
    </location>
</feature>